<feature type="domain" description="D-alanyl-D-alanine carboxypeptidase-like core" evidence="2">
    <location>
        <begin position="105"/>
        <end position="234"/>
    </location>
</feature>
<keyword evidence="3" id="KW-0378">Hydrolase</keyword>
<dbReference type="GO" id="GO:0004180">
    <property type="term" value="F:carboxypeptidase activity"/>
    <property type="evidence" value="ECO:0007669"/>
    <property type="project" value="UniProtKB-KW"/>
</dbReference>
<accession>A0ABR6YW02</accession>
<proteinExistence type="predicted"/>
<dbReference type="CDD" id="cd14852">
    <property type="entry name" value="LD-carboxypeptidase"/>
    <property type="match status" value="1"/>
</dbReference>
<dbReference type="PANTHER" id="PTHR34385">
    <property type="entry name" value="D-ALANYL-D-ALANINE CARBOXYPEPTIDASE"/>
    <property type="match status" value="1"/>
</dbReference>
<dbReference type="InterPro" id="IPR052179">
    <property type="entry name" value="DD-CPase-like"/>
</dbReference>
<evidence type="ECO:0000256" key="1">
    <source>
        <dbReference type="SAM" id="Phobius"/>
    </source>
</evidence>
<dbReference type="EMBL" id="WJBE01000005">
    <property type="protein sequence ID" value="MBC3899373.1"/>
    <property type="molecule type" value="Genomic_DNA"/>
</dbReference>
<keyword evidence="3" id="KW-0645">Protease</keyword>
<dbReference type="InterPro" id="IPR058193">
    <property type="entry name" value="VanY/YodJ_core_dom"/>
</dbReference>
<evidence type="ECO:0000313" key="3">
    <source>
        <dbReference type="EMBL" id="MBC3899373.1"/>
    </source>
</evidence>
<dbReference type="PANTHER" id="PTHR34385:SF1">
    <property type="entry name" value="PEPTIDOGLYCAN L-ALANYL-D-GLUTAMATE ENDOPEPTIDASE CWLK"/>
    <property type="match status" value="1"/>
</dbReference>
<reference evidence="3 4" key="1">
    <citation type="journal article" date="2020" name="mSystems">
        <title>Defining Genomic and Predicted Metabolic Features of the Acetobacterium Genus.</title>
        <authorList>
            <person name="Ross D.E."/>
            <person name="Marshall C.W."/>
            <person name="Gulliver D."/>
            <person name="May H.D."/>
            <person name="Norman R.S."/>
        </authorList>
    </citation>
    <scope>NUCLEOTIDE SEQUENCE [LARGE SCALE GENOMIC DNA]</scope>
    <source>
        <strain evidence="3 4">DSM 4132</strain>
    </source>
</reference>
<protein>
    <submittedName>
        <fullName evidence="3">D-alanyl-D-alanine carboxypeptidase family protein</fullName>
    </submittedName>
</protein>
<keyword evidence="4" id="KW-1185">Reference proteome</keyword>
<gene>
    <name evidence="3" type="ORF">GH811_07070</name>
</gene>
<evidence type="ECO:0000313" key="4">
    <source>
        <dbReference type="Proteomes" id="UP000622405"/>
    </source>
</evidence>
<evidence type="ECO:0000259" key="2">
    <source>
        <dbReference type="Pfam" id="PF02557"/>
    </source>
</evidence>
<name>A0ABR6YW02_9FIRM</name>
<sequence>MHVQNKKRFYLMVGLLIVVILLVGFSIYMIWSDISSSNAPVQTASNTTNTANADSSQGNRTDITASQAITNPTDLLVLVNKTTSLDENYQPSDLVWVDLPGVRETQLRKEAATALEDLFAAAELKNLSLYCCSGYRSYQTQEELYAENVKTYGQKEADLVSAKPGQSEHQTGLAMDVTAESVNFDLLESFGQTTEGEFIKNNAHLYGFIIRYPEDKTAITGYAYEPWHLRYVGKDVAAEIDKNNLTFEEYLKTS</sequence>
<dbReference type="SUPFAM" id="SSF55166">
    <property type="entry name" value="Hedgehog/DD-peptidase"/>
    <property type="match status" value="1"/>
</dbReference>
<keyword evidence="1" id="KW-0812">Transmembrane</keyword>
<dbReference type="Pfam" id="PF02557">
    <property type="entry name" value="VanY"/>
    <property type="match status" value="1"/>
</dbReference>
<dbReference type="Proteomes" id="UP000622405">
    <property type="component" value="Unassembled WGS sequence"/>
</dbReference>
<dbReference type="InterPro" id="IPR009045">
    <property type="entry name" value="Zn_M74/Hedgehog-like"/>
</dbReference>
<feature type="transmembrane region" description="Helical" evidence="1">
    <location>
        <begin position="9"/>
        <end position="31"/>
    </location>
</feature>
<organism evidence="3 4">
    <name type="scientific">Acetobacterium malicum</name>
    <dbReference type="NCBI Taxonomy" id="52692"/>
    <lineage>
        <taxon>Bacteria</taxon>
        <taxon>Bacillati</taxon>
        <taxon>Bacillota</taxon>
        <taxon>Clostridia</taxon>
        <taxon>Eubacteriales</taxon>
        <taxon>Eubacteriaceae</taxon>
        <taxon>Acetobacterium</taxon>
    </lineage>
</organism>
<dbReference type="Gene3D" id="3.30.1380.10">
    <property type="match status" value="1"/>
</dbReference>
<dbReference type="RefSeq" id="WP_186893874.1">
    <property type="nucleotide sequence ID" value="NZ_WJBE01000005.1"/>
</dbReference>
<keyword evidence="1" id="KW-0472">Membrane</keyword>
<dbReference type="InterPro" id="IPR003709">
    <property type="entry name" value="VanY-like_core_dom"/>
</dbReference>
<keyword evidence="1" id="KW-1133">Transmembrane helix</keyword>
<comment type="caution">
    <text evidence="3">The sequence shown here is derived from an EMBL/GenBank/DDBJ whole genome shotgun (WGS) entry which is preliminary data.</text>
</comment>
<keyword evidence="3" id="KW-0121">Carboxypeptidase</keyword>